<evidence type="ECO:0000256" key="1">
    <source>
        <dbReference type="SAM" id="MobiDB-lite"/>
    </source>
</evidence>
<evidence type="ECO:0000313" key="2">
    <source>
        <dbReference type="EMBL" id="GEZ69405.1"/>
    </source>
</evidence>
<feature type="compositionally biased region" description="Low complexity" evidence="1">
    <location>
        <begin position="312"/>
        <end position="323"/>
    </location>
</feature>
<feature type="compositionally biased region" description="Basic and acidic residues" evidence="1">
    <location>
        <begin position="396"/>
        <end position="405"/>
    </location>
</feature>
<gene>
    <name evidence="2" type="ORF">Tci_541378</name>
</gene>
<feature type="region of interest" description="Disordered" evidence="1">
    <location>
        <begin position="815"/>
        <end position="879"/>
    </location>
</feature>
<feature type="non-terminal residue" evidence="2">
    <location>
        <position position="1"/>
    </location>
</feature>
<sequence length="1026" mass="116358">DERTESKKQETNNGKEESDDDFVHTPLNYVPTNDDSNNVDEEECFRIDKELYGNVNDSLTDAKQDDRDEEDADMTDVAHVQNAITEVPPFSSSHSISSIYTSAFLNLENLQYTKTEVVSMLDINVQHKVLRTSKFLTILFSVIPKHIVFNPSETVTTSLTKTIISLLSSLFPTLPQSAPIPTPTNTKATISTTTILESETPNAIHLRLSYLEKEVTWLKNVDHSSELLSTIKSKVPNAFKEYLRTSLDDAYHKDDDAMDEGIAEKLKKRKPDDADQDKGPTVGSGRGLKRQRTSKGTKTSKNTSILKDSFKGKSPSTFSKSSKFGKSIKDQVEEPIFVQDFDYANHDDVEFDNTDMPIDQGEDLGKTNEQPNDEDVPNIDWYKKSRSDTSPNPEWNEGKLVDDGPKQSWLNDMTKATKPPLTFYELMHAPIDFSAFVMNHLKINNLTKEHLVGLVYNMLKETCKIYVELDYTMEECYHALFEQLDWNNPEGHHCPYDLTKPLPMQMSSQECFRIDKELYGNVNDSLTDAKQDDRDEEDADMTDVAHVQNAITEVPPFSSSHSISSIYTSAFLNLENLQYTKTEVVSMLDINVQHKVLRTSKFLTILFSVIPKHIVFNPSETVTTSLTKTIISLLSSLFPTLPQSAPIPTPTNTKATISTTTILESETPNAIHLRLSYLEKEVTWLKNVDHSSELLSTIKSKVPNAFKEYLRTSLDDAYHKDDDAMDEGIAEKLKKRKPDDADQDKGPTVGSGRGLKRQRTSKGTKTSKNTSILKDSFKGKSPSTFSKSSKFGKSIKDQVEEPIFVQDFDYANHDDVEFDNTDMPIDQGEDLGKTNEQPNDEDVPNIDWYKKSRSDTSPNPEWNEGKLVDDGPKQSWLNDMTKATKPPLTFYELMHAPIDFSAFVMNHLKINNLTKEHLVGLVYNMLKETCKIYVELDYTMEECYHALFEQLDWNNPEGHHCPYDLTKPLPMQMSSQAFTTKSKAIRYELKGIEDMVPNLWSPVRRGVSAWETGTGLVSDYNHFKIL</sequence>
<reference evidence="2" key="1">
    <citation type="journal article" date="2019" name="Sci. Rep.">
        <title>Draft genome of Tanacetum cinerariifolium, the natural source of mosquito coil.</title>
        <authorList>
            <person name="Yamashiro T."/>
            <person name="Shiraishi A."/>
            <person name="Satake H."/>
            <person name="Nakayama K."/>
        </authorList>
    </citation>
    <scope>NUCLEOTIDE SEQUENCE</scope>
</reference>
<name>A0A699IIM8_TANCI</name>
<dbReference type="EMBL" id="BKCJ010311036">
    <property type="protein sequence ID" value="GEZ69405.1"/>
    <property type="molecule type" value="Genomic_DNA"/>
</dbReference>
<feature type="compositionally biased region" description="Basic and acidic residues" evidence="1">
    <location>
        <begin position="1"/>
        <end position="16"/>
    </location>
</feature>
<feature type="compositionally biased region" description="Basic and acidic residues" evidence="1">
    <location>
        <begin position="265"/>
        <end position="278"/>
    </location>
</feature>
<accession>A0A699IIM8</accession>
<feature type="compositionally biased region" description="Low complexity" evidence="1">
    <location>
        <begin position="779"/>
        <end position="790"/>
    </location>
</feature>
<feature type="region of interest" description="Disordered" evidence="1">
    <location>
        <begin position="265"/>
        <end position="323"/>
    </location>
</feature>
<dbReference type="AlphaFoldDB" id="A0A699IIM8"/>
<comment type="caution">
    <text evidence="2">The sequence shown here is derived from an EMBL/GenBank/DDBJ whole genome shotgun (WGS) entry which is preliminary data.</text>
</comment>
<feature type="region of interest" description="Disordered" evidence="1">
    <location>
        <begin position="1"/>
        <end position="39"/>
    </location>
</feature>
<protein>
    <submittedName>
        <fullName evidence="2">Uncharacterized protein</fullName>
    </submittedName>
</protein>
<organism evidence="2">
    <name type="scientific">Tanacetum cinerariifolium</name>
    <name type="common">Dalmatian daisy</name>
    <name type="synonym">Chrysanthemum cinerariifolium</name>
    <dbReference type="NCBI Taxonomy" id="118510"/>
    <lineage>
        <taxon>Eukaryota</taxon>
        <taxon>Viridiplantae</taxon>
        <taxon>Streptophyta</taxon>
        <taxon>Embryophyta</taxon>
        <taxon>Tracheophyta</taxon>
        <taxon>Spermatophyta</taxon>
        <taxon>Magnoliopsida</taxon>
        <taxon>eudicotyledons</taxon>
        <taxon>Gunneridae</taxon>
        <taxon>Pentapetalae</taxon>
        <taxon>asterids</taxon>
        <taxon>campanulids</taxon>
        <taxon>Asterales</taxon>
        <taxon>Asteraceae</taxon>
        <taxon>Asteroideae</taxon>
        <taxon>Anthemideae</taxon>
        <taxon>Anthemidinae</taxon>
        <taxon>Tanacetum</taxon>
    </lineage>
</organism>
<feature type="region of interest" description="Disordered" evidence="1">
    <location>
        <begin position="732"/>
        <end position="790"/>
    </location>
</feature>
<proteinExistence type="predicted"/>
<feature type="compositionally biased region" description="Basic and acidic residues" evidence="1">
    <location>
        <begin position="863"/>
        <end position="872"/>
    </location>
</feature>
<feature type="region of interest" description="Disordered" evidence="1">
    <location>
        <begin position="348"/>
        <end position="412"/>
    </location>
</feature>
<feature type="compositionally biased region" description="Basic and acidic residues" evidence="1">
    <location>
        <begin position="732"/>
        <end position="745"/>
    </location>
</feature>